<accession>A0A5J4YK32</accession>
<dbReference type="Pfam" id="PF16561">
    <property type="entry name" value="AMPK1_CBM"/>
    <property type="match status" value="1"/>
</dbReference>
<proteinExistence type="predicted"/>
<feature type="compositionally biased region" description="Basic and acidic residues" evidence="1">
    <location>
        <begin position="37"/>
        <end position="66"/>
    </location>
</feature>
<keyword evidence="2" id="KW-0812">Transmembrane</keyword>
<keyword evidence="2" id="KW-0472">Membrane</keyword>
<keyword evidence="2" id="KW-1133">Transmembrane helix</keyword>
<feature type="transmembrane region" description="Helical" evidence="2">
    <location>
        <begin position="297"/>
        <end position="318"/>
    </location>
</feature>
<dbReference type="InterPro" id="IPR014756">
    <property type="entry name" value="Ig_E-set"/>
</dbReference>
<dbReference type="AlphaFoldDB" id="A0A5J4YK32"/>
<feature type="region of interest" description="Disordered" evidence="1">
    <location>
        <begin position="20"/>
        <end position="75"/>
    </location>
</feature>
<sequence>MGRGGAVMARSASVGGDALNSAQAAGLARPPRQPDAAMEKERRKAQRKGEPLSREASENARPDARGRRAAPANQSQDEYLLQLAGINQVMSGGGQADLDHVGALRSVASMSVVFEGSSNEERLRVPVEFIFGDANQDARVALCGDWNSWRPIPMQRAKQSNKLFSVVTLLPAGYCEYFFLVNGERVVSQAHPRNLEGSANWRNIVSDRRLRSRKTITRVEPETGAAGPLAARFMSMWRMVLSYTHGMFGSSHLHDEESGSTSPSRSKKFHGKTLSLLERDDLIHAWMNMKPAEVRSTLFPVACLAIFFLVYICGYMYISHNLGV</sequence>
<dbReference type="CDD" id="cd02859">
    <property type="entry name" value="E_set_AMPKbeta_like_N"/>
    <property type="match status" value="1"/>
</dbReference>
<dbReference type="SUPFAM" id="SSF81296">
    <property type="entry name" value="E set domains"/>
    <property type="match status" value="1"/>
</dbReference>
<feature type="domain" description="AMP-activated protein kinase glycogen-binding" evidence="3">
    <location>
        <begin position="138"/>
        <end position="205"/>
    </location>
</feature>
<name>A0A5J4YK32_PORPP</name>
<reference evidence="5" key="1">
    <citation type="journal article" date="2019" name="Nat. Commun.">
        <title>Expansion of phycobilisome linker gene families in mesophilic red algae.</title>
        <authorList>
            <person name="Lee J."/>
            <person name="Kim D."/>
            <person name="Bhattacharya D."/>
            <person name="Yoon H.S."/>
        </authorList>
    </citation>
    <scope>NUCLEOTIDE SEQUENCE [LARGE SCALE GENOMIC DNA]</scope>
    <source>
        <strain evidence="5">CCMP 1328</strain>
    </source>
</reference>
<protein>
    <recommendedName>
        <fullName evidence="3">AMP-activated protein kinase glycogen-binding domain-containing protein</fullName>
    </recommendedName>
</protein>
<comment type="caution">
    <text evidence="4">The sequence shown here is derived from an EMBL/GenBank/DDBJ whole genome shotgun (WGS) entry which is preliminary data.</text>
</comment>
<dbReference type="InterPro" id="IPR013783">
    <property type="entry name" value="Ig-like_fold"/>
</dbReference>
<dbReference type="Gene3D" id="2.60.40.10">
    <property type="entry name" value="Immunoglobulins"/>
    <property type="match status" value="1"/>
</dbReference>
<gene>
    <name evidence="4" type="ORF">FVE85_4531</name>
</gene>
<dbReference type="OrthoDB" id="531008at2759"/>
<evidence type="ECO:0000256" key="1">
    <source>
        <dbReference type="SAM" id="MobiDB-lite"/>
    </source>
</evidence>
<evidence type="ECO:0000256" key="2">
    <source>
        <dbReference type="SAM" id="Phobius"/>
    </source>
</evidence>
<keyword evidence="5" id="KW-1185">Reference proteome</keyword>
<dbReference type="EMBL" id="VRMN01000016">
    <property type="protein sequence ID" value="KAA8491114.1"/>
    <property type="molecule type" value="Genomic_DNA"/>
</dbReference>
<evidence type="ECO:0000313" key="4">
    <source>
        <dbReference type="EMBL" id="KAA8491114.1"/>
    </source>
</evidence>
<evidence type="ECO:0000313" key="5">
    <source>
        <dbReference type="Proteomes" id="UP000324585"/>
    </source>
</evidence>
<dbReference type="Proteomes" id="UP000324585">
    <property type="component" value="Unassembled WGS sequence"/>
</dbReference>
<organism evidence="4 5">
    <name type="scientific">Porphyridium purpureum</name>
    <name type="common">Red alga</name>
    <name type="synonym">Porphyridium cruentum</name>
    <dbReference type="NCBI Taxonomy" id="35688"/>
    <lineage>
        <taxon>Eukaryota</taxon>
        <taxon>Rhodophyta</taxon>
        <taxon>Bangiophyceae</taxon>
        <taxon>Porphyridiales</taxon>
        <taxon>Porphyridiaceae</taxon>
        <taxon>Porphyridium</taxon>
    </lineage>
</organism>
<dbReference type="InterPro" id="IPR032640">
    <property type="entry name" value="AMPK1_CBM"/>
</dbReference>
<evidence type="ECO:0000259" key="3">
    <source>
        <dbReference type="Pfam" id="PF16561"/>
    </source>
</evidence>